<evidence type="ECO:0000256" key="6">
    <source>
        <dbReference type="ARBA" id="ARBA00022989"/>
    </source>
</evidence>
<evidence type="ECO:0000256" key="7">
    <source>
        <dbReference type="ARBA" id="ARBA00023136"/>
    </source>
</evidence>
<dbReference type="PANTHER" id="PTHR43549">
    <property type="entry name" value="MULTIDRUG RESISTANCE PROTEIN YPNP-RELATED"/>
    <property type="match status" value="1"/>
</dbReference>
<keyword evidence="11" id="KW-1185">Reference proteome</keyword>
<feature type="transmembrane region" description="Helical" evidence="9">
    <location>
        <begin position="188"/>
        <end position="209"/>
    </location>
</feature>
<evidence type="ECO:0000256" key="1">
    <source>
        <dbReference type="ARBA" id="ARBA00004651"/>
    </source>
</evidence>
<dbReference type="GO" id="GO:0005886">
    <property type="term" value="C:plasma membrane"/>
    <property type="evidence" value="ECO:0007669"/>
    <property type="project" value="UniProtKB-SubCell"/>
</dbReference>
<evidence type="ECO:0000256" key="4">
    <source>
        <dbReference type="ARBA" id="ARBA00022475"/>
    </source>
</evidence>
<feature type="region of interest" description="Disordered" evidence="8">
    <location>
        <begin position="527"/>
        <end position="602"/>
    </location>
</feature>
<dbReference type="Pfam" id="PF01554">
    <property type="entry name" value="MatE"/>
    <property type="match status" value="2"/>
</dbReference>
<dbReference type="AlphaFoldDB" id="A0A1J4JFA9"/>
<feature type="compositionally biased region" description="Acidic residues" evidence="8">
    <location>
        <begin position="593"/>
        <end position="602"/>
    </location>
</feature>
<dbReference type="VEuPathDB" id="TrichDB:TRFO_35797"/>
<feature type="transmembrane region" description="Helical" evidence="9">
    <location>
        <begin position="300"/>
        <end position="320"/>
    </location>
</feature>
<feature type="compositionally biased region" description="Low complexity" evidence="8">
    <location>
        <begin position="561"/>
        <end position="574"/>
    </location>
</feature>
<evidence type="ECO:0000256" key="9">
    <source>
        <dbReference type="SAM" id="Phobius"/>
    </source>
</evidence>
<feature type="compositionally biased region" description="Basic and acidic residues" evidence="8">
    <location>
        <begin position="527"/>
        <end position="560"/>
    </location>
</feature>
<keyword evidence="7 9" id="KW-0472">Membrane</keyword>
<sequence length="602" mass="66444">MNEPLKKSQQHNLNIENQLLGAEIESNYDSETADEPSMSAKQVIEYQNGKKMSEEDIRLGGSPPLKTIVILSIGPLISQITGAMYGIINTVWISKAIGDNGLTAISTYNNFDTIGRAFAFFLQVASSAKISSLFGAGLKNEASQVFSDLLRLTIVCGIISPGVFLPITKLAARWFGASEDIVSLGYEFIFPNMMSTIVPCVYLLCCGCLQAEGRSWLFSIVQVSSLVSNMVIFAPFFLFACKSGIAGVAYSTICAELIPGVILTVLFYMGKFSIKPHPSDLLKKFSVHTWPAVKIGFSQLLYQLSLALPGLLIRKFFGVACGDDRTMWNDIMAGFNTFCRFWTLIMAVPTAMTIGFVPAGSFAFAAQRNYRFIRLLLHSSWIAITWTLFSMIFTVGIPRIICLAFSSTEGYLEWGEVIVRRATLCAFALPVSIIVTAVLQSQQKGNLATVLSFLTQLCPIPLFSTILFFTAKHDVARLMYCYPLSNVFSCLISLPFLYFAIRKLLKFSKEDKDAEQELQNIATKAKEEAKLAKDSENKKHQSDDEKEINLDDIKDDENQKGDSSSSPSSNSSSSKDADKKNKNKKNGHSNELPDGDEIPAEI</sequence>
<keyword evidence="3" id="KW-0813">Transport</keyword>
<feature type="transmembrane region" description="Helical" evidence="9">
    <location>
        <begin position="340"/>
        <end position="365"/>
    </location>
</feature>
<feature type="transmembrane region" description="Helical" evidence="9">
    <location>
        <begin position="386"/>
        <end position="406"/>
    </location>
</feature>
<dbReference type="RefSeq" id="XP_068351031.1">
    <property type="nucleotide sequence ID" value="XM_068510465.1"/>
</dbReference>
<dbReference type="InterPro" id="IPR002528">
    <property type="entry name" value="MATE_fam"/>
</dbReference>
<dbReference type="InterPro" id="IPR052031">
    <property type="entry name" value="Membrane_Transporter-Flippase"/>
</dbReference>
<evidence type="ECO:0000313" key="11">
    <source>
        <dbReference type="Proteomes" id="UP000179807"/>
    </source>
</evidence>
<feature type="transmembrane region" description="Helical" evidence="9">
    <location>
        <begin position="245"/>
        <end position="269"/>
    </location>
</feature>
<dbReference type="GO" id="GO:0015297">
    <property type="term" value="F:antiporter activity"/>
    <property type="evidence" value="ECO:0007669"/>
    <property type="project" value="InterPro"/>
</dbReference>
<keyword evidence="5 9" id="KW-0812">Transmembrane</keyword>
<reference evidence="10" key="1">
    <citation type="submission" date="2016-10" db="EMBL/GenBank/DDBJ databases">
        <authorList>
            <person name="Benchimol M."/>
            <person name="Almeida L.G."/>
            <person name="Vasconcelos A.T."/>
            <person name="Perreira-Neves A."/>
            <person name="Rosa I.A."/>
            <person name="Tasca T."/>
            <person name="Bogo M.R."/>
            <person name="de Souza W."/>
        </authorList>
    </citation>
    <scope>NUCLEOTIDE SEQUENCE [LARGE SCALE GENOMIC DNA]</scope>
    <source>
        <strain evidence="10">K</strain>
    </source>
</reference>
<dbReference type="OrthoDB" id="10251135at2759"/>
<comment type="subcellular location">
    <subcellularLocation>
        <location evidence="1">Cell membrane</location>
        <topology evidence="1">Multi-pass membrane protein</topology>
    </subcellularLocation>
</comment>
<evidence type="ECO:0000256" key="5">
    <source>
        <dbReference type="ARBA" id="ARBA00022692"/>
    </source>
</evidence>
<organism evidence="10 11">
    <name type="scientific">Tritrichomonas foetus</name>
    <dbReference type="NCBI Taxonomy" id="1144522"/>
    <lineage>
        <taxon>Eukaryota</taxon>
        <taxon>Metamonada</taxon>
        <taxon>Parabasalia</taxon>
        <taxon>Tritrichomonadida</taxon>
        <taxon>Tritrichomonadidae</taxon>
        <taxon>Tritrichomonas</taxon>
    </lineage>
</organism>
<evidence type="ECO:0000256" key="3">
    <source>
        <dbReference type="ARBA" id="ARBA00022448"/>
    </source>
</evidence>
<gene>
    <name evidence="10" type="ORF">TRFO_35797</name>
</gene>
<proteinExistence type="inferred from homology"/>
<dbReference type="GO" id="GO:0042910">
    <property type="term" value="F:xenobiotic transmembrane transporter activity"/>
    <property type="evidence" value="ECO:0007669"/>
    <property type="project" value="InterPro"/>
</dbReference>
<feature type="transmembrane region" description="Helical" evidence="9">
    <location>
        <begin position="216"/>
        <end position="239"/>
    </location>
</feature>
<feature type="transmembrane region" description="Helical" evidence="9">
    <location>
        <begin position="483"/>
        <end position="501"/>
    </location>
</feature>
<dbReference type="PANTHER" id="PTHR43549:SF2">
    <property type="entry name" value="MULTIDRUG RESISTANCE PROTEIN NORM-RELATED"/>
    <property type="match status" value="1"/>
</dbReference>
<name>A0A1J4JFA9_9EUKA</name>
<dbReference type="EMBL" id="MLAK01001087">
    <property type="protein sequence ID" value="OHS97894.1"/>
    <property type="molecule type" value="Genomic_DNA"/>
</dbReference>
<evidence type="ECO:0000256" key="2">
    <source>
        <dbReference type="ARBA" id="ARBA00010199"/>
    </source>
</evidence>
<protein>
    <submittedName>
        <fullName evidence="10">MatE family protein</fullName>
    </submittedName>
</protein>
<evidence type="ECO:0000256" key="8">
    <source>
        <dbReference type="SAM" id="MobiDB-lite"/>
    </source>
</evidence>
<feature type="transmembrane region" description="Helical" evidence="9">
    <location>
        <begin position="418"/>
        <end position="439"/>
    </location>
</feature>
<feature type="transmembrane region" description="Helical" evidence="9">
    <location>
        <begin position="451"/>
        <end position="471"/>
    </location>
</feature>
<dbReference type="CDD" id="cd12082">
    <property type="entry name" value="MATE_like"/>
    <property type="match status" value="1"/>
</dbReference>
<keyword evidence="4" id="KW-1003">Cell membrane</keyword>
<comment type="caution">
    <text evidence="10">The sequence shown here is derived from an EMBL/GenBank/DDBJ whole genome shotgun (WGS) entry which is preliminary data.</text>
</comment>
<feature type="transmembrane region" description="Helical" evidence="9">
    <location>
        <begin position="149"/>
        <end position="168"/>
    </location>
</feature>
<dbReference type="Proteomes" id="UP000179807">
    <property type="component" value="Unassembled WGS sequence"/>
</dbReference>
<accession>A0A1J4JFA9</accession>
<keyword evidence="6 9" id="KW-1133">Transmembrane helix</keyword>
<dbReference type="GeneID" id="94845169"/>
<evidence type="ECO:0000313" key="10">
    <source>
        <dbReference type="EMBL" id="OHS97894.1"/>
    </source>
</evidence>
<comment type="similarity">
    <text evidence="2">Belongs to the multi antimicrobial extrusion (MATE) (TC 2.A.66.1) family.</text>
</comment>